<dbReference type="GO" id="GO:0005524">
    <property type="term" value="F:ATP binding"/>
    <property type="evidence" value="ECO:0007669"/>
    <property type="project" value="UniProtKB-KW"/>
</dbReference>
<evidence type="ECO:0000256" key="3">
    <source>
        <dbReference type="ARBA" id="ARBA00022722"/>
    </source>
</evidence>
<dbReference type="Pfam" id="PF22679">
    <property type="entry name" value="T1R_D3-like"/>
    <property type="match status" value="1"/>
</dbReference>
<dbReference type="SUPFAM" id="SSF52540">
    <property type="entry name" value="P-loop containing nucleoside triphosphate hydrolases"/>
    <property type="match status" value="2"/>
</dbReference>
<dbReference type="CDD" id="cd18800">
    <property type="entry name" value="SF2_C_EcoR124I-like"/>
    <property type="match status" value="1"/>
</dbReference>
<comment type="subunit">
    <text evidence="10">The type I restriction/modification system is composed of three polypeptides R, M and S.</text>
</comment>
<dbReference type="GO" id="GO:0003677">
    <property type="term" value="F:DNA binding"/>
    <property type="evidence" value="ECO:0007669"/>
    <property type="project" value="UniProtKB-KW"/>
</dbReference>
<dbReference type="InterPro" id="IPR027417">
    <property type="entry name" value="P-loop_NTPase"/>
</dbReference>
<dbReference type="InterPro" id="IPR040980">
    <property type="entry name" value="SWI2_SNF2"/>
</dbReference>
<feature type="coiled-coil region" evidence="11">
    <location>
        <begin position="909"/>
        <end position="946"/>
    </location>
</feature>
<dbReference type="EMBL" id="DSGB01000003">
    <property type="protein sequence ID" value="HER95440.1"/>
    <property type="molecule type" value="Genomic_DNA"/>
</dbReference>
<dbReference type="EC" id="3.1.21.3" evidence="10"/>
<evidence type="ECO:0000256" key="2">
    <source>
        <dbReference type="ARBA" id="ARBA00008598"/>
    </source>
</evidence>
<dbReference type="PANTHER" id="PTHR30195:SF15">
    <property type="entry name" value="TYPE I RESTRICTION ENZYME HINDI ENDONUCLEASE SUBUNIT"/>
    <property type="match status" value="1"/>
</dbReference>
<dbReference type="InterPro" id="IPR004473">
    <property type="entry name" value="Restrct_endonuc_typeI_HsdR"/>
</dbReference>
<keyword evidence="5 10" id="KW-0680">Restriction system</keyword>
<keyword evidence="11" id="KW-0175">Coiled coil</keyword>
<dbReference type="AlphaFoldDB" id="A0A7V2AZE9"/>
<evidence type="ECO:0000256" key="10">
    <source>
        <dbReference type="RuleBase" id="RU364115"/>
    </source>
</evidence>
<dbReference type="InterPro" id="IPR051268">
    <property type="entry name" value="Type-I_R_enzyme_R_subunit"/>
</dbReference>
<protein>
    <recommendedName>
        <fullName evidence="10">Type I restriction enzyme endonuclease subunit</fullName>
        <shortName evidence="10">R protein</shortName>
        <ecNumber evidence="10">3.1.21.3</ecNumber>
    </recommendedName>
</protein>
<dbReference type="PANTHER" id="PTHR30195">
    <property type="entry name" value="TYPE I SITE-SPECIFIC DEOXYRIBONUCLEASE PROTEIN SUBUNIT M AND R"/>
    <property type="match status" value="1"/>
</dbReference>
<dbReference type="GO" id="GO:0009307">
    <property type="term" value="P:DNA restriction-modification system"/>
    <property type="evidence" value="ECO:0007669"/>
    <property type="project" value="UniProtKB-KW"/>
</dbReference>
<dbReference type="Pfam" id="PF11867">
    <property type="entry name" value="T1RH-like_C"/>
    <property type="match status" value="1"/>
</dbReference>
<evidence type="ECO:0000256" key="7">
    <source>
        <dbReference type="ARBA" id="ARBA00022801"/>
    </source>
</evidence>
<feature type="domain" description="Helicase ATP-binding" evidence="12">
    <location>
        <begin position="309"/>
        <end position="480"/>
    </location>
</feature>
<dbReference type="Pfam" id="PF18766">
    <property type="entry name" value="SWI2_SNF2"/>
    <property type="match status" value="1"/>
</dbReference>
<dbReference type="CDD" id="cd22332">
    <property type="entry name" value="HsdR_N"/>
    <property type="match status" value="1"/>
</dbReference>
<sequence>MVHLTESHVEEAALSWLESIGWGTAYGPDVAPGTLMAERADYREVILAQRLRDALARLNPDLPAEALEDAFRKLTRPEGADLLQRNRALHRMLVNGVNVEYRAADGVIRGAQVWGIDFDDPNNNDWLAINQFTVSEQRSTRRPDIVLFVNGLPLAVIELKNVADEKATIWTAYQQLQTYQAEIPSLFAFNEVLVISDGTEARVGVLGAGGEWFKPWRTITGETLAPETMTQLQVAIEGLFEKRRFLDLVRDFIVFEDDGSGRLVKKMAGYHQFHAVQVAVAETLRAAKLTRAEQVAERGPGYEAGRKPGGAPGDRRIGVVWHTQGSGKSLTMVFYAGRIIREPAMRNPTIVVLTDRNDLDDQLFGTFSRCQDLLRQPPVQAESRAHLRELLSVQAGGVVFTTIQKFLPEEKGDPYPTLSERHNIVVIADEAHRSQYDFIDGFARHMRDALPNASFIAFTGTPIELADRNTRAVFGDYISIYDIQRAVEDGATVPIYYESRLAKLDLPEELKPKIEEEFEEVTEGEEVERKEKLKSKWSQLEAIVGAEKRLRLIAQDIVEHFERRLEVLEGKAMIVCMSRRICVELYNEIVKLRPEWHHEDDDKGVIKVVMTGSASDPPDWQPHIRNKERREFLARRFRDPNDPFKVVIVRDMWLTGFDAPSLHTMYLDKPMRGHGLMQAIARVNRVFRDKPGGLVVDYLGLAHELKAALATYTESGGTGQAAISQEEAVAVMREKYEICCDLFHGFDWSVWKTGTPQEKLSLLPAAQEHILLQENGKDRLLRAVQELSKAFALAVPHEEALRIRDDVAFFQAVRASLVKRAPGESKTEEELDHAIRQIISRAVAPEGVVDIFAAAGLKKPDISILSDEFLAEVRGMPQKHLAVELLQKLLKGEISTWRRKNVVQARSFAEMLERAIRRYQNRAIEAAQVIEELIQLAKQMREADRRGEGLGLTEEELAFYDALATNDSAVKVLGDETLRTIARELVRTVRANVSIDWTLRENVRANLRVLVKRILRKHGYPPDKQEKATQVVLEQAEVLSATWAIAPTGV</sequence>
<name>A0A7V2AZE9_RHOMR</name>
<dbReference type="CDD" id="cd18030">
    <property type="entry name" value="DEXHc_RE_I_HsdR"/>
    <property type="match status" value="1"/>
</dbReference>
<comment type="function">
    <text evidence="10">Subunit R is required for both nuclease and ATPase activities, but not for modification.</text>
</comment>
<dbReference type="InterPro" id="IPR055180">
    <property type="entry name" value="HsdR_RecA-like_helicase_dom_2"/>
</dbReference>
<comment type="caution">
    <text evidence="13">The sequence shown here is derived from an EMBL/GenBank/DDBJ whole genome shotgun (WGS) entry which is preliminary data.</text>
</comment>
<keyword evidence="6 13" id="KW-0255">Endonuclease</keyword>
<dbReference type="InterPro" id="IPR007409">
    <property type="entry name" value="Restrct_endonuc_type1_HsdR_N"/>
</dbReference>
<keyword evidence="4 10" id="KW-0547">Nucleotide-binding</keyword>
<evidence type="ECO:0000256" key="6">
    <source>
        <dbReference type="ARBA" id="ARBA00022759"/>
    </source>
</evidence>
<evidence type="ECO:0000256" key="11">
    <source>
        <dbReference type="SAM" id="Coils"/>
    </source>
</evidence>
<keyword evidence="3" id="KW-0540">Nuclease</keyword>
<dbReference type="InterPro" id="IPR021810">
    <property type="entry name" value="T1RH-like_C"/>
</dbReference>
<evidence type="ECO:0000259" key="12">
    <source>
        <dbReference type="PROSITE" id="PS51192"/>
    </source>
</evidence>
<evidence type="ECO:0000256" key="9">
    <source>
        <dbReference type="ARBA" id="ARBA00023125"/>
    </source>
</evidence>
<dbReference type="InterPro" id="IPR014001">
    <property type="entry name" value="Helicase_ATP-bd"/>
</dbReference>
<evidence type="ECO:0000256" key="8">
    <source>
        <dbReference type="ARBA" id="ARBA00022840"/>
    </source>
</evidence>
<dbReference type="Gene3D" id="3.40.50.300">
    <property type="entry name" value="P-loop containing nucleotide triphosphate hydrolases"/>
    <property type="match status" value="2"/>
</dbReference>
<evidence type="ECO:0000256" key="5">
    <source>
        <dbReference type="ARBA" id="ARBA00022747"/>
    </source>
</evidence>
<dbReference type="Gene3D" id="3.90.1570.50">
    <property type="match status" value="1"/>
</dbReference>
<dbReference type="Pfam" id="PF04313">
    <property type="entry name" value="HSDR_N"/>
    <property type="match status" value="1"/>
</dbReference>
<dbReference type="GO" id="GO:0009035">
    <property type="term" value="F:type I site-specific deoxyribonuclease activity"/>
    <property type="evidence" value="ECO:0007669"/>
    <property type="project" value="UniProtKB-EC"/>
</dbReference>
<organism evidence="13">
    <name type="scientific">Rhodothermus marinus</name>
    <name type="common">Rhodothermus obamensis</name>
    <dbReference type="NCBI Taxonomy" id="29549"/>
    <lineage>
        <taxon>Bacteria</taxon>
        <taxon>Pseudomonadati</taxon>
        <taxon>Rhodothermota</taxon>
        <taxon>Rhodothermia</taxon>
        <taxon>Rhodothermales</taxon>
        <taxon>Rhodothermaceae</taxon>
        <taxon>Rhodothermus</taxon>
    </lineage>
</organism>
<keyword evidence="7 10" id="KW-0378">Hydrolase</keyword>
<dbReference type="SMART" id="SM00487">
    <property type="entry name" value="DEXDc"/>
    <property type="match status" value="1"/>
</dbReference>
<accession>A0A7V2AZE9</accession>
<dbReference type="NCBIfam" id="TIGR00348">
    <property type="entry name" value="hsdR"/>
    <property type="match status" value="1"/>
</dbReference>
<keyword evidence="8 10" id="KW-0067">ATP-binding</keyword>
<comment type="catalytic activity">
    <reaction evidence="1 10">
        <text>Endonucleolytic cleavage of DNA to give random double-stranded fragments with terminal 5'-phosphates, ATP is simultaneously hydrolyzed.</text>
        <dbReference type="EC" id="3.1.21.3"/>
    </reaction>
</comment>
<evidence type="ECO:0000256" key="4">
    <source>
        <dbReference type="ARBA" id="ARBA00022741"/>
    </source>
</evidence>
<comment type="similarity">
    <text evidence="2 10">Belongs to the HsdR family.</text>
</comment>
<evidence type="ECO:0000256" key="1">
    <source>
        <dbReference type="ARBA" id="ARBA00000851"/>
    </source>
</evidence>
<keyword evidence="9 10" id="KW-0238">DNA-binding</keyword>
<gene>
    <name evidence="13" type="ORF">ENO59_02830</name>
</gene>
<dbReference type="PROSITE" id="PS51192">
    <property type="entry name" value="HELICASE_ATP_BIND_1"/>
    <property type="match status" value="1"/>
</dbReference>
<proteinExistence type="inferred from homology"/>
<evidence type="ECO:0000313" key="13">
    <source>
        <dbReference type="EMBL" id="HER95440.1"/>
    </source>
</evidence>
<reference evidence="13" key="1">
    <citation type="journal article" date="2020" name="mSystems">
        <title>Genome- and Community-Level Interaction Insights into Carbon Utilization and Element Cycling Functions of Hydrothermarchaeota in Hydrothermal Sediment.</title>
        <authorList>
            <person name="Zhou Z."/>
            <person name="Liu Y."/>
            <person name="Xu W."/>
            <person name="Pan J."/>
            <person name="Luo Z.H."/>
            <person name="Li M."/>
        </authorList>
    </citation>
    <scope>NUCLEOTIDE SEQUENCE [LARGE SCALE GENOMIC DNA]</scope>
    <source>
        <strain evidence="13">SpSt-143</strain>
    </source>
</reference>